<keyword evidence="5" id="KW-0804">Transcription</keyword>
<dbReference type="FunCoup" id="A0A3Q1I932">
    <property type="interactions" value="975"/>
</dbReference>
<dbReference type="PROSITE" id="PS00345">
    <property type="entry name" value="ETS_DOMAIN_1"/>
    <property type="match status" value="1"/>
</dbReference>
<dbReference type="GO" id="GO:0043565">
    <property type="term" value="F:sequence-specific DNA binding"/>
    <property type="evidence" value="ECO:0007669"/>
    <property type="project" value="InterPro"/>
</dbReference>
<feature type="compositionally biased region" description="Low complexity" evidence="8">
    <location>
        <begin position="351"/>
        <end position="360"/>
    </location>
</feature>
<gene>
    <name evidence="10" type="primary">ERF</name>
</gene>
<reference evidence="10" key="1">
    <citation type="submission" date="2021-04" db="EMBL/GenBank/DDBJ databases">
        <authorList>
            <consortium name="Wellcome Sanger Institute Data Sharing"/>
        </authorList>
    </citation>
    <scope>NUCLEOTIDE SEQUENCE [LARGE SCALE GENOMIC DNA]</scope>
</reference>
<feature type="compositionally biased region" description="Acidic residues" evidence="8">
    <location>
        <begin position="428"/>
        <end position="454"/>
    </location>
</feature>
<evidence type="ECO:0000256" key="3">
    <source>
        <dbReference type="ARBA" id="ARBA00023015"/>
    </source>
</evidence>
<organism evidence="10 11">
    <name type="scientific">Anabas testudineus</name>
    <name type="common">Climbing perch</name>
    <name type="synonym">Anthias testudineus</name>
    <dbReference type="NCBI Taxonomy" id="64144"/>
    <lineage>
        <taxon>Eukaryota</taxon>
        <taxon>Metazoa</taxon>
        <taxon>Chordata</taxon>
        <taxon>Craniata</taxon>
        <taxon>Vertebrata</taxon>
        <taxon>Euteleostomi</taxon>
        <taxon>Actinopterygii</taxon>
        <taxon>Neopterygii</taxon>
        <taxon>Teleostei</taxon>
        <taxon>Neoteleostei</taxon>
        <taxon>Acanthomorphata</taxon>
        <taxon>Anabantaria</taxon>
        <taxon>Anabantiformes</taxon>
        <taxon>Anabantoidei</taxon>
        <taxon>Anabantidae</taxon>
        <taxon>Anabas</taxon>
    </lineage>
</organism>
<keyword evidence="3" id="KW-0805">Transcription regulation</keyword>
<dbReference type="AlphaFoldDB" id="A0A3Q1I932"/>
<comment type="similarity">
    <text evidence="2 7">Belongs to the ETS family.</text>
</comment>
<evidence type="ECO:0000256" key="7">
    <source>
        <dbReference type="RuleBase" id="RU004019"/>
    </source>
</evidence>
<dbReference type="Ensembl" id="ENSATET00000001062.3">
    <property type="protein sequence ID" value="ENSATEP00000001041.1"/>
    <property type="gene ID" value="ENSATEG00000000769.3"/>
</dbReference>
<dbReference type="SMART" id="SM00413">
    <property type="entry name" value="ETS"/>
    <property type="match status" value="1"/>
</dbReference>
<protein>
    <recommendedName>
        <fullName evidence="9">ETS domain-containing protein</fullName>
    </recommendedName>
</protein>
<evidence type="ECO:0000256" key="5">
    <source>
        <dbReference type="ARBA" id="ARBA00023163"/>
    </source>
</evidence>
<accession>A0A3Q1I932</accession>
<dbReference type="InterPro" id="IPR036390">
    <property type="entry name" value="WH_DNA-bd_sf"/>
</dbReference>
<feature type="compositionally biased region" description="Polar residues" evidence="8">
    <location>
        <begin position="611"/>
        <end position="631"/>
    </location>
</feature>
<dbReference type="PRINTS" id="PR00454">
    <property type="entry name" value="ETSDOMAIN"/>
</dbReference>
<dbReference type="PROSITE" id="PS50061">
    <property type="entry name" value="ETS_DOMAIN_3"/>
    <property type="match status" value="1"/>
</dbReference>
<dbReference type="PANTHER" id="PTHR11849">
    <property type="entry name" value="ETS"/>
    <property type="match status" value="1"/>
</dbReference>
<reference evidence="10" key="3">
    <citation type="submission" date="2025-09" db="UniProtKB">
        <authorList>
            <consortium name="Ensembl"/>
        </authorList>
    </citation>
    <scope>IDENTIFICATION</scope>
</reference>
<dbReference type="InParanoid" id="A0A3Q1I932"/>
<dbReference type="InterPro" id="IPR000418">
    <property type="entry name" value="Ets_dom"/>
</dbReference>
<dbReference type="Proteomes" id="UP000265040">
    <property type="component" value="Chromosome 11"/>
</dbReference>
<feature type="domain" description="ETS" evidence="9">
    <location>
        <begin position="27"/>
        <end position="107"/>
    </location>
</feature>
<sequence>MKTPADTGFAFPEWAYKPESSPGSRQIQLWHFILELLRKEEYHDVIAWQGDYGEFVIKDPDEVARLWGARKCKPQMNYDKLSRALRYYYNKRILHKTKGKRFTYKFNFSKLVLVNYPFIDVGSSRGVPQSAPPVPTGGTHFRFPPSTPSEVLSSSEELRSPGIFSNVARRMARGSVSDCSDGTSTNSELEEAVGADERGVGPDRAFRGLLPPRQPHDSLFRFYAGGPNPAGLPRPAPRVHTEPLSPFPVSPLPGPGGLLAPTLSPALSMTPTPHLPYTPSPSLSSPMMSSHFSFNPEDMKHYLQAHTQSVYNYHLSPRAFLHYPNIVIPQPHRPTPEKPPAHHLHGPPLPLSHSLSQHPGSGEDGLQHPSPFKFKLQPPPLGRKQREAGSSLTASASSSSSSQFTRSAQVTNPVLAAGAPKIKVEPISDIESEEEVEVTDISEDEEMNQDEDGDIFTPTDRHHHHMINNSRQANGNGSSPSAAHSNHCDDPDDDEEVFKTPATPPLGSGSLAFPLISLKTEPGQAAPISPGGTRCIPLKLRFKRRWSEDQKMEADGERDEAEDKKVRADGEEEVEGNRKEAAGRGGEVENGGGRGGGVILGLMLPPPPTQRRASSELQRATAQLSLENTGC</sequence>
<dbReference type="GeneID" id="113153925"/>
<dbReference type="SUPFAM" id="SSF46785">
    <property type="entry name" value="Winged helix' DNA-binding domain"/>
    <property type="match status" value="1"/>
</dbReference>
<dbReference type="InterPro" id="IPR046328">
    <property type="entry name" value="ETS_fam"/>
</dbReference>
<feature type="compositionally biased region" description="Gly residues" evidence="8">
    <location>
        <begin position="583"/>
        <end position="599"/>
    </location>
</feature>
<evidence type="ECO:0000313" key="10">
    <source>
        <dbReference type="Ensembl" id="ENSATEP00000001041.1"/>
    </source>
</evidence>
<feature type="compositionally biased region" description="Basic and acidic residues" evidence="8">
    <location>
        <begin position="546"/>
        <end position="582"/>
    </location>
</feature>
<dbReference type="InterPro" id="IPR036388">
    <property type="entry name" value="WH-like_DNA-bd_sf"/>
</dbReference>
<proteinExistence type="inferred from homology"/>
<feature type="compositionally biased region" description="Polar residues" evidence="8">
    <location>
        <begin position="467"/>
        <end position="484"/>
    </location>
</feature>
<dbReference type="OrthoDB" id="8964711at2759"/>
<evidence type="ECO:0000313" key="11">
    <source>
        <dbReference type="Proteomes" id="UP000265040"/>
    </source>
</evidence>
<dbReference type="Pfam" id="PF00178">
    <property type="entry name" value="Ets"/>
    <property type="match status" value="1"/>
</dbReference>
<keyword evidence="11" id="KW-1185">Reference proteome</keyword>
<dbReference type="STRING" id="64144.ENSATEP00000001041"/>
<keyword evidence="6 7" id="KW-0539">Nucleus</keyword>
<dbReference type="GO" id="GO:1903708">
    <property type="term" value="P:positive regulation of hemopoiesis"/>
    <property type="evidence" value="ECO:0007669"/>
    <property type="project" value="Ensembl"/>
</dbReference>
<dbReference type="PROSITE" id="PS00346">
    <property type="entry name" value="ETS_DOMAIN_2"/>
    <property type="match status" value="1"/>
</dbReference>
<dbReference type="PANTHER" id="PTHR11849:SF313">
    <property type="entry name" value="ETS DOMAIN-CONTAINING PROTEIN"/>
    <property type="match status" value="1"/>
</dbReference>
<feature type="compositionally biased region" description="Low complexity" evidence="8">
    <location>
        <begin position="388"/>
        <end position="402"/>
    </location>
</feature>
<dbReference type="GeneTree" id="ENSGT00940000157292"/>
<feature type="region of interest" description="Disordered" evidence="8">
    <location>
        <begin position="425"/>
        <end position="508"/>
    </location>
</feature>
<feature type="region of interest" description="Disordered" evidence="8">
    <location>
        <begin position="546"/>
        <end position="631"/>
    </location>
</feature>
<reference evidence="10" key="2">
    <citation type="submission" date="2025-08" db="UniProtKB">
        <authorList>
            <consortium name="Ensembl"/>
        </authorList>
    </citation>
    <scope>IDENTIFICATION</scope>
</reference>
<evidence type="ECO:0000256" key="6">
    <source>
        <dbReference type="ARBA" id="ARBA00023242"/>
    </source>
</evidence>
<comment type="subcellular location">
    <subcellularLocation>
        <location evidence="1 7">Nucleus</location>
    </subcellularLocation>
</comment>
<dbReference type="GO" id="GO:0005634">
    <property type="term" value="C:nucleus"/>
    <property type="evidence" value="ECO:0007669"/>
    <property type="project" value="UniProtKB-SubCell"/>
</dbReference>
<evidence type="ECO:0000256" key="1">
    <source>
        <dbReference type="ARBA" id="ARBA00004123"/>
    </source>
</evidence>
<dbReference type="OMA" id="THHLHAP"/>
<feature type="region of interest" description="Disordered" evidence="8">
    <location>
        <begin position="329"/>
        <end position="407"/>
    </location>
</feature>
<evidence type="ECO:0000256" key="4">
    <source>
        <dbReference type="ARBA" id="ARBA00023125"/>
    </source>
</evidence>
<evidence type="ECO:0000259" key="9">
    <source>
        <dbReference type="PROSITE" id="PS50061"/>
    </source>
</evidence>
<keyword evidence="4 7" id="KW-0238">DNA-binding</keyword>
<evidence type="ECO:0000256" key="8">
    <source>
        <dbReference type="SAM" id="MobiDB-lite"/>
    </source>
</evidence>
<dbReference type="FunFam" id="1.10.10.10:FF:000059">
    <property type="entry name" value="ETS translocation variant 3"/>
    <property type="match status" value="1"/>
</dbReference>
<evidence type="ECO:0000256" key="2">
    <source>
        <dbReference type="ARBA" id="ARBA00005562"/>
    </source>
</evidence>
<name>A0A3Q1I932_ANATE</name>
<dbReference type="Gene3D" id="1.10.10.10">
    <property type="entry name" value="Winged helix-like DNA-binding domain superfamily/Winged helix DNA-binding domain"/>
    <property type="match status" value="1"/>
</dbReference>
<dbReference type="GO" id="GO:0030154">
    <property type="term" value="P:cell differentiation"/>
    <property type="evidence" value="ECO:0007669"/>
    <property type="project" value="TreeGrafter"/>
</dbReference>
<dbReference type="RefSeq" id="XP_026203618.1">
    <property type="nucleotide sequence ID" value="XM_026347833.1"/>
</dbReference>
<dbReference type="GO" id="GO:0000981">
    <property type="term" value="F:DNA-binding transcription factor activity, RNA polymerase II-specific"/>
    <property type="evidence" value="ECO:0007669"/>
    <property type="project" value="TreeGrafter"/>
</dbReference>